<sequence length="140" mass="16527">MVCCACGLEAVIRTSWTNRNPGRRFYSCPTLSSTCANFLWWFDPLMCQRSVQIIPRLLRSRNELEEIPAMVEEKRRNIDERRLFIRELEQRLPTKVMAYKAMEELKGLQKDDMIKAMEMSTIALQLHLQAMKGFDFYKSL</sequence>
<dbReference type="PANTHER" id="PTHR33248">
    <property type="entry name" value="ZINC ION-BINDING PROTEIN"/>
    <property type="match status" value="1"/>
</dbReference>
<name>A0A6L2KZB1_TANCI</name>
<evidence type="ECO:0000256" key="1">
    <source>
        <dbReference type="ARBA" id="ARBA00022723"/>
    </source>
</evidence>
<dbReference type="PROSITE" id="PS51999">
    <property type="entry name" value="ZF_GRF"/>
    <property type="match status" value="1"/>
</dbReference>
<dbReference type="GO" id="GO:0008270">
    <property type="term" value="F:zinc ion binding"/>
    <property type="evidence" value="ECO:0007669"/>
    <property type="project" value="UniProtKB-KW"/>
</dbReference>
<evidence type="ECO:0000313" key="6">
    <source>
        <dbReference type="EMBL" id="GEU53325.1"/>
    </source>
</evidence>
<keyword evidence="1" id="KW-0479">Metal-binding</keyword>
<dbReference type="AlphaFoldDB" id="A0A6L2KZB1"/>
<proteinExistence type="predicted"/>
<comment type="caution">
    <text evidence="6">The sequence shown here is derived from an EMBL/GenBank/DDBJ whole genome shotgun (WGS) entry which is preliminary data.</text>
</comment>
<evidence type="ECO:0000256" key="3">
    <source>
        <dbReference type="ARBA" id="ARBA00022833"/>
    </source>
</evidence>
<evidence type="ECO:0000259" key="5">
    <source>
        <dbReference type="PROSITE" id="PS51999"/>
    </source>
</evidence>
<dbReference type="InterPro" id="IPR010666">
    <property type="entry name" value="Znf_GRF"/>
</dbReference>
<protein>
    <submittedName>
        <fullName evidence="6">Zinc finger, GRF-type</fullName>
    </submittedName>
</protein>
<organism evidence="6">
    <name type="scientific">Tanacetum cinerariifolium</name>
    <name type="common">Dalmatian daisy</name>
    <name type="synonym">Chrysanthemum cinerariifolium</name>
    <dbReference type="NCBI Taxonomy" id="118510"/>
    <lineage>
        <taxon>Eukaryota</taxon>
        <taxon>Viridiplantae</taxon>
        <taxon>Streptophyta</taxon>
        <taxon>Embryophyta</taxon>
        <taxon>Tracheophyta</taxon>
        <taxon>Spermatophyta</taxon>
        <taxon>Magnoliopsida</taxon>
        <taxon>eudicotyledons</taxon>
        <taxon>Gunneridae</taxon>
        <taxon>Pentapetalae</taxon>
        <taxon>asterids</taxon>
        <taxon>campanulids</taxon>
        <taxon>Asterales</taxon>
        <taxon>Asteraceae</taxon>
        <taxon>Asteroideae</taxon>
        <taxon>Anthemideae</taxon>
        <taxon>Anthemidinae</taxon>
        <taxon>Tanacetum</taxon>
    </lineage>
</organism>
<evidence type="ECO:0000256" key="4">
    <source>
        <dbReference type="PROSITE-ProRule" id="PRU01343"/>
    </source>
</evidence>
<reference evidence="6" key="1">
    <citation type="journal article" date="2019" name="Sci. Rep.">
        <title>Draft genome of Tanacetum cinerariifolium, the natural source of mosquito coil.</title>
        <authorList>
            <person name="Yamashiro T."/>
            <person name="Shiraishi A."/>
            <person name="Satake H."/>
            <person name="Nakayama K."/>
        </authorList>
    </citation>
    <scope>NUCLEOTIDE SEQUENCE</scope>
</reference>
<gene>
    <name evidence="6" type="ORF">Tci_025303</name>
</gene>
<keyword evidence="3" id="KW-0862">Zinc</keyword>
<feature type="domain" description="GRF-type" evidence="5">
    <location>
        <begin position="4"/>
        <end position="44"/>
    </location>
</feature>
<dbReference type="EMBL" id="BKCJ010003156">
    <property type="protein sequence ID" value="GEU53325.1"/>
    <property type="molecule type" value="Genomic_DNA"/>
</dbReference>
<keyword evidence="2 4" id="KW-0863">Zinc-finger</keyword>
<evidence type="ECO:0000256" key="2">
    <source>
        <dbReference type="ARBA" id="ARBA00022771"/>
    </source>
</evidence>
<accession>A0A6L2KZB1</accession>
<dbReference type="Pfam" id="PF06839">
    <property type="entry name" value="Zn_ribbon_GRF"/>
    <property type="match status" value="1"/>
</dbReference>